<protein>
    <submittedName>
        <fullName evidence="9">DUF1592 domain-containing protein</fullName>
    </submittedName>
</protein>
<evidence type="ECO:0000259" key="4">
    <source>
        <dbReference type="Pfam" id="PF07627"/>
    </source>
</evidence>
<name>A0A556QMM5_9BACT</name>
<evidence type="ECO:0000259" key="7">
    <source>
        <dbReference type="Pfam" id="PF07637"/>
    </source>
</evidence>
<dbReference type="InterPro" id="IPR011478">
    <property type="entry name" value="DUF1585"/>
</dbReference>
<dbReference type="Pfam" id="PF16841">
    <property type="entry name" value="CBM60"/>
    <property type="match status" value="1"/>
</dbReference>
<dbReference type="InterPro" id="IPR013043">
    <property type="entry name" value="DUF1595"/>
</dbReference>
<dbReference type="Pfam" id="PF07631">
    <property type="entry name" value="PSD4"/>
    <property type="match status" value="1"/>
</dbReference>
<dbReference type="InterPro" id="IPR013039">
    <property type="entry name" value="DUF1588"/>
</dbReference>
<dbReference type="InterPro" id="IPR031768">
    <property type="entry name" value="CBM60_xylan-bd"/>
</dbReference>
<evidence type="ECO:0000256" key="1">
    <source>
        <dbReference type="SAM" id="MobiDB-lite"/>
    </source>
</evidence>
<dbReference type="EMBL" id="VMBG01000001">
    <property type="protein sequence ID" value="TSJ77901.1"/>
    <property type="molecule type" value="Genomic_DNA"/>
</dbReference>
<dbReference type="CDD" id="cd02795">
    <property type="entry name" value="CBM6-CBM35-CBM36_like"/>
    <property type="match status" value="1"/>
</dbReference>
<dbReference type="Pfam" id="PF07635">
    <property type="entry name" value="PSCyt1"/>
    <property type="match status" value="1"/>
</dbReference>
<feature type="compositionally biased region" description="Pro residues" evidence="1">
    <location>
        <begin position="661"/>
        <end position="670"/>
    </location>
</feature>
<feature type="domain" description="DUF1587" evidence="3">
    <location>
        <begin position="177"/>
        <end position="240"/>
    </location>
</feature>
<reference evidence="9 10" key="1">
    <citation type="submission" date="2019-07" db="EMBL/GenBank/DDBJ databases">
        <title>Description of 53C-WASEF.</title>
        <authorList>
            <person name="Pitt A."/>
            <person name="Hahn M.W."/>
        </authorList>
    </citation>
    <scope>NUCLEOTIDE SEQUENCE [LARGE SCALE GENOMIC DNA]</scope>
    <source>
        <strain evidence="9 10">53C-WASEF</strain>
    </source>
</reference>
<dbReference type="InterPro" id="IPR013042">
    <property type="entry name" value="DUF1592"/>
</dbReference>
<dbReference type="Proteomes" id="UP000315648">
    <property type="component" value="Unassembled WGS sequence"/>
</dbReference>
<feature type="region of interest" description="Disordered" evidence="1">
    <location>
        <begin position="659"/>
        <end position="681"/>
    </location>
</feature>
<accession>A0A556QMM5</accession>
<feature type="domain" description="Cytochrome C Planctomycete-type" evidence="6">
    <location>
        <begin position="94"/>
        <end position="141"/>
    </location>
</feature>
<evidence type="ECO:0000259" key="3">
    <source>
        <dbReference type="Pfam" id="PF07626"/>
    </source>
</evidence>
<evidence type="ECO:0000313" key="10">
    <source>
        <dbReference type="Proteomes" id="UP000315648"/>
    </source>
</evidence>
<evidence type="ECO:0000259" key="8">
    <source>
        <dbReference type="Pfam" id="PF16841"/>
    </source>
</evidence>
<gene>
    <name evidence="9" type="ORF">FPL22_00910</name>
</gene>
<dbReference type="OrthoDB" id="175242at2"/>
<keyword evidence="10" id="KW-1185">Reference proteome</keyword>
<feature type="domain" description="DUF1585" evidence="2">
    <location>
        <begin position="739"/>
        <end position="812"/>
    </location>
</feature>
<dbReference type="Gene3D" id="2.60.120.260">
    <property type="entry name" value="Galactose-binding domain-like"/>
    <property type="match status" value="1"/>
</dbReference>
<evidence type="ECO:0000259" key="5">
    <source>
        <dbReference type="Pfam" id="PF07631"/>
    </source>
</evidence>
<feature type="domain" description="DUF1592" evidence="5">
    <location>
        <begin position="482"/>
        <end position="607"/>
    </location>
</feature>
<dbReference type="InterPro" id="IPR011429">
    <property type="entry name" value="Cyt_c_Planctomycete-type"/>
</dbReference>
<comment type="caution">
    <text evidence="9">The sequence shown here is derived from an EMBL/GenBank/DDBJ whole genome shotgun (WGS) entry which is preliminary data.</text>
</comment>
<proteinExistence type="predicted"/>
<evidence type="ECO:0000313" key="9">
    <source>
        <dbReference type="EMBL" id="TSJ77901.1"/>
    </source>
</evidence>
<dbReference type="Pfam" id="PF07626">
    <property type="entry name" value="PSD3"/>
    <property type="match status" value="1"/>
</dbReference>
<sequence length="832" mass="92148">MGRCKNTRCRLPRRSRVIPSIFPIQRSFASVGKPEAPRPSFLMRLFATALLLAFCAILGGAAHQTWPDWWWHVRAPSPEVVFNRRIQPFLNRTCYECHDSGSRKGDFALDRLSLPVPQSDSREAWERVLRHVSNNLMPPADATQPAPAERAEFITWLDRTLHPVDPRNPDPGRVVIRRLNREEYKNTVQDLFGITFNPAESFPDDDSGHGFDHIASVLSVSPLLFERYLTAAEQVAAAVIPDPMPPPRIFVAPPEKWTGSNSEGEAALFSNTVLTFKITPPAAGRYRLTVRVAQDAAGNEAARFSVKVDDKPITELAADGTRRRPRQHKIEVDLPAGPSRIQIAFLNDFYAEPTATTKQQDRNFYLQDASLEGPYLVPGQTRPEGPLPSWVAAPKPGENRFDWYARVLTPLVPRAYRRPPKPSEIDRLAFLAERSEKSGDSPAAALQVALQAILTSPGFLFIGETSAISSSVSGDKIQRQSLSEHAIASRLAYFLWNGPPDERLLQLADRGELKSHLAEETKRLLADARSRRFVQNFAGQWLEVRNLPLRTPDPKLYPEWSPALAASMKEEILRFFSDFLTNDRPLTELLTADYTFVDARLARFYGLPVPASETAFVRTQLPADRRAGLLGQAGILTVTSYPNRTSPVLRGKFVLDKILGTPPPPPPPNIPSLAEHAGGGQPQTLRGRLELHRSNPSCASCHALIDPIGFALENYDSLGRRRETDGGQPIDSSGKLVTGEAVNSPVSLSHILANARQDEFNRNFARTLLTYALGRGLDYYDRPTVDTIVTTAANHGSTLPAYIDAVVASIAFQNQRADTPATPQVAALSRQP</sequence>
<dbReference type="Pfam" id="PF07637">
    <property type="entry name" value="PSD5"/>
    <property type="match status" value="1"/>
</dbReference>
<dbReference type="Pfam" id="PF07624">
    <property type="entry name" value="PSD2"/>
    <property type="match status" value="1"/>
</dbReference>
<dbReference type="Pfam" id="PF07627">
    <property type="entry name" value="PSCyt3"/>
    <property type="match status" value="1"/>
</dbReference>
<feature type="domain" description="DUF1595" evidence="7">
    <location>
        <begin position="406"/>
        <end position="463"/>
    </location>
</feature>
<organism evidence="9 10">
    <name type="scientific">Rariglobus hedericola</name>
    <dbReference type="NCBI Taxonomy" id="2597822"/>
    <lineage>
        <taxon>Bacteria</taxon>
        <taxon>Pseudomonadati</taxon>
        <taxon>Verrucomicrobiota</taxon>
        <taxon>Opitutia</taxon>
        <taxon>Opitutales</taxon>
        <taxon>Opitutaceae</taxon>
        <taxon>Rariglobus</taxon>
    </lineage>
</organism>
<feature type="domain" description="Carbohydrate binding module xylan-binding" evidence="8">
    <location>
        <begin position="288"/>
        <end position="375"/>
    </location>
</feature>
<dbReference type="AlphaFoldDB" id="A0A556QMM5"/>
<evidence type="ECO:0000259" key="6">
    <source>
        <dbReference type="Pfam" id="PF07635"/>
    </source>
</evidence>
<dbReference type="InterPro" id="IPR013036">
    <property type="entry name" value="DUF1587"/>
</dbReference>
<evidence type="ECO:0000259" key="2">
    <source>
        <dbReference type="Pfam" id="PF07624"/>
    </source>
</evidence>
<feature type="domain" description="DUF1588" evidence="4">
    <location>
        <begin position="626"/>
        <end position="725"/>
    </location>
</feature>